<dbReference type="AlphaFoldDB" id="A0A4U6T174"/>
<dbReference type="EMBL" id="CM016560">
    <property type="protein sequence ID" value="TKV95210.1"/>
    <property type="molecule type" value="Genomic_DNA"/>
</dbReference>
<gene>
    <name evidence="2" type="ORF">SEVIR_9G347300v2</name>
</gene>
<protein>
    <submittedName>
        <fullName evidence="2">Uncharacterized protein</fullName>
    </submittedName>
</protein>
<accession>A0A4U6T174</accession>
<evidence type="ECO:0000313" key="3">
    <source>
        <dbReference type="Proteomes" id="UP000298652"/>
    </source>
</evidence>
<proteinExistence type="predicted"/>
<dbReference type="Gramene" id="TKV95210">
    <property type="protein sequence ID" value="TKV95210"/>
    <property type="gene ID" value="SEVIR_9G347300v2"/>
</dbReference>
<reference evidence="2" key="1">
    <citation type="submission" date="2019-03" db="EMBL/GenBank/DDBJ databases">
        <title>WGS assembly of Setaria viridis.</title>
        <authorList>
            <person name="Huang P."/>
            <person name="Jenkins J."/>
            <person name="Grimwood J."/>
            <person name="Barry K."/>
            <person name="Healey A."/>
            <person name="Mamidi S."/>
            <person name="Sreedasyam A."/>
            <person name="Shu S."/>
            <person name="Feldman M."/>
            <person name="Wu J."/>
            <person name="Yu Y."/>
            <person name="Chen C."/>
            <person name="Johnson J."/>
            <person name="Rokhsar D."/>
            <person name="Baxter I."/>
            <person name="Schmutz J."/>
            <person name="Brutnell T."/>
            <person name="Kellogg E."/>
        </authorList>
    </citation>
    <scope>NUCLEOTIDE SEQUENCE [LARGE SCALE GENOMIC DNA]</scope>
</reference>
<evidence type="ECO:0000313" key="2">
    <source>
        <dbReference type="EMBL" id="TKV95210.1"/>
    </source>
</evidence>
<feature type="region of interest" description="Disordered" evidence="1">
    <location>
        <begin position="119"/>
        <end position="148"/>
    </location>
</feature>
<sequence length="273" mass="28925">MMDPPPVLPLLGAEGPLQRGDPTGRAGAALHVGCVPKGNNLTVRDPPLHGNDGGGRARALAVAVARWWRRRRKSRGPGCGLVAMAVKEEQGPTRGPMVAVAEEEQGPARGPMVAAAKEEQGSASGRKWEGGCNPKVAARKGPQPKISIDVDDRRPAARVPVHRHRVRRARPATCRESATRSIGAIHWRRFCTTVSQPEPPAYVVRFVVATRCPCAATDRVHGTATASLLSAGGGDGDDDGPENGRTGRKTRGTFVERRRGVVAFGAQVHVLGI</sequence>
<feature type="region of interest" description="Disordered" evidence="1">
    <location>
        <begin position="1"/>
        <end position="25"/>
    </location>
</feature>
<dbReference type="Proteomes" id="UP000298652">
    <property type="component" value="Chromosome 9"/>
</dbReference>
<organism evidence="2 3">
    <name type="scientific">Setaria viridis</name>
    <name type="common">Green bristlegrass</name>
    <name type="synonym">Setaria italica subsp. viridis</name>
    <dbReference type="NCBI Taxonomy" id="4556"/>
    <lineage>
        <taxon>Eukaryota</taxon>
        <taxon>Viridiplantae</taxon>
        <taxon>Streptophyta</taxon>
        <taxon>Embryophyta</taxon>
        <taxon>Tracheophyta</taxon>
        <taxon>Spermatophyta</taxon>
        <taxon>Magnoliopsida</taxon>
        <taxon>Liliopsida</taxon>
        <taxon>Poales</taxon>
        <taxon>Poaceae</taxon>
        <taxon>PACMAD clade</taxon>
        <taxon>Panicoideae</taxon>
        <taxon>Panicodae</taxon>
        <taxon>Paniceae</taxon>
        <taxon>Cenchrinae</taxon>
        <taxon>Setaria</taxon>
    </lineage>
</organism>
<keyword evidence="3" id="KW-1185">Reference proteome</keyword>
<name>A0A4U6T174_SETVI</name>
<evidence type="ECO:0000256" key="1">
    <source>
        <dbReference type="SAM" id="MobiDB-lite"/>
    </source>
</evidence>
<feature type="region of interest" description="Disordered" evidence="1">
    <location>
        <begin position="227"/>
        <end position="251"/>
    </location>
</feature>